<dbReference type="Proteomes" id="UP000824179">
    <property type="component" value="Unassembled WGS sequence"/>
</dbReference>
<name>A0A9D1AGE2_9FIRM</name>
<reference evidence="1" key="2">
    <citation type="journal article" date="2021" name="PeerJ">
        <title>Extensive microbial diversity within the chicken gut microbiome revealed by metagenomics and culture.</title>
        <authorList>
            <person name="Gilroy R."/>
            <person name="Ravi A."/>
            <person name="Getino M."/>
            <person name="Pursley I."/>
            <person name="Horton D.L."/>
            <person name="Alikhan N.F."/>
            <person name="Baker D."/>
            <person name="Gharbi K."/>
            <person name="Hall N."/>
            <person name="Watson M."/>
            <person name="Adriaenssens E.M."/>
            <person name="Foster-Nyarko E."/>
            <person name="Jarju S."/>
            <person name="Secka A."/>
            <person name="Antonio M."/>
            <person name="Oren A."/>
            <person name="Chaudhuri R.R."/>
            <person name="La Ragione R."/>
            <person name="Hildebrand F."/>
            <person name="Pallen M.J."/>
        </authorList>
    </citation>
    <scope>NUCLEOTIDE SEQUENCE</scope>
    <source>
        <strain evidence="1">ChiW25-3613</strain>
    </source>
</reference>
<gene>
    <name evidence="1" type="ORF">IAB90_04885</name>
</gene>
<protein>
    <submittedName>
        <fullName evidence="1">Uncharacterized protein</fullName>
    </submittedName>
</protein>
<reference evidence="1" key="1">
    <citation type="submission" date="2020-10" db="EMBL/GenBank/DDBJ databases">
        <authorList>
            <person name="Gilroy R."/>
        </authorList>
    </citation>
    <scope>NUCLEOTIDE SEQUENCE</scope>
    <source>
        <strain evidence="1">ChiW25-3613</strain>
    </source>
</reference>
<sequence>MSKRIKLFAACVAFLAICIISALSGCSLELTLKRGAMNRIPVEADYLLGYDSGISVDGKFIYYDDVVDKALKDDGVTIKNAESEIDGVYSSGKVFFSYDYHCTDVQAEDDRDSYIRVKSCTGYIDLSDESVSFLRFIEGKKKYNKDSLLQSVNLGDHVIFYKEDDFIDVVGVETGDFISYDISMYPSHKFFSTAAVFYDKNEILAIDGGKKSVIPYPADANQLSCLSYGWLLYGRYVSDELKLAAINIYTGECADEDKIALLNEEYGYFNEYYDLVPIGDGLYKYYSINHYIQIMDSEYNVLFELTPDYMRQHNAAFARVEKLFNSELDFGQVFVQDKTVYFSAGKYVPFGRFHLDATYTLCFRWDLKGVPQYIGYMPAVTPFRFVIPA</sequence>
<accession>A0A9D1AGE2</accession>
<dbReference type="AlphaFoldDB" id="A0A9D1AGE2"/>
<organism evidence="1 2">
    <name type="scientific">Candidatus Coproplasma stercoripullorum</name>
    <dbReference type="NCBI Taxonomy" id="2840751"/>
    <lineage>
        <taxon>Bacteria</taxon>
        <taxon>Bacillati</taxon>
        <taxon>Bacillota</taxon>
        <taxon>Clostridia</taxon>
        <taxon>Eubacteriales</taxon>
        <taxon>Candidatus Coproplasma</taxon>
    </lineage>
</organism>
<evidence type="ECO:0000313" key="1">
    <source>
        <dbReference type="EMBL" id="HIR39702.1"/>
    </source>
</evidence>
<evidence type="ECO:0000313" key="2">
    <source>
        <dbReference type="Proteomes" id="UP000824179"/>
    </source>
</evidence>
<comment type="caution">
    <text evidence="1">The sequence shown here is derived from an EMBL/GenBank/DDBJ whole genome shotgun (WGS) entry which is preliminary data.</text>
</comment>
<dbReference type="PROSITE" id="PS51257">
    <property type="entry name" value="PROKAR_LIPOPROTEIN"/>
    <property type="match status" value="1"/>
</dbReference>
<proteinExistence type="predicted"/>
<dbReference type="EMBL" id="DVHB01000082">
    <property type="protein sequence ID" value="HIR39702.1"/>
    <property type="molecule type" value="Genomic_DNA"/>
</dbReference>